<proteinExistence type="predicted"/>
<dbReference type="AlphaFoldDB" id="A0A2M4DJ22"/>
<feature type="compositionally biased region" description="Basic and acidic residues" evidence="1">
    <location>
        <begin position="57"/>
        <end position="71"/>
    </location>
</feature>
<feature type="region of interest" description="Disordered" evidence="1">
    <location>
        <begin position="57"/>
        <end position="80"/>
    </location>
</feature>
<evidence type="ECO:0000256" key="1">
    <source>
        <dbReference type="SAM" id="MobiDB-lite"/>
    </source>
</evidence>
<name>A0A2M4DJ22_ANODA</name>
<accession>A0A2M4DJ22</accession>
<sequence>MSRGPPALYALFLSRSFAFRKPARSVYKQSLVNPSNAAPNRHTHTHTRGTRVAYKWEARPMETPGKSEKRTNHGPRAHPTVQVECGFSQLLFI</sequence>
<organism evidence="2">
    <name type="scientific">Anopheles darlingi</name>
    <name type="common">Mosquito</name>
    <dbReference type="NCBI Taxonomy" id="43151"/>
    <lineage>
        <taxon>Eukaryota</taxon>
        <taxon>Metazoa</taxon>
        <taxon>Ecdysozoa</taxon>
        <taxon>Arthropoda</taxon>
        <taxon>Hexapoda</taxon>
        <taxon>Insecta</taxon>
        <taxon>Pterygota</taxon>
        <taxon>Neoptera</taxon>
        <taxon>Endopterygota</taxon>
        <taxon>Diptera</taxon>
        <taxon>Nematocera</taxon>
        <taxon>Culicoidea</taxon>
        <taxon>Culicidae</taxon>
        <taxon>Anophelinae</taxon>
        <taxon>Anopheles</taxon>
    </lineage>
</organism>
<evidence type="ECO:0000313" key="2">
    <source>
        <dbReference type="EMBL" id="MBW77553.1"/>
    </source>
</evidence>
<protein>
    <submittedName>
        <fullName evidence="2">Putative secreted protein</fullName>
    </submittedName>
</protein>
<dbReference type="EMBL" id="GGFL01013375">
    <property type="protein sequence ID" value="MBW77553.1"/>
    <property type="molecule type" value="Transcribed_RNA"/>
</dbReference>
<reference evidence="2" key="1">
    <citation type="submission" date="2018-01" db="EMBL/GenBank/DDBJ databases">
        <title>An insight into the sialome of Amazonian anophelines.</title>
        <authorList>
            <person name="Ribeiro J.M."/>
            <person name="Scarpassa V."/>
            <person name="Calvo E."/>
        </authorList>
    </citation>
    <scope>NUCLEOTIDE SEQUENCE</scope>
</reference>